<protein>
    <submittedName>
        <fullName evidence="1">Uncharacterized protein</fullName>
    </submittedName>
</protein>
<evidence type="ECO:0000313" key="2">
    <source>
        <dbReference type="Proteomes" id="UP000526786"/>
    </source>
</evidence>
<comment type="caution">
    <text evidence="1">The sequence shown here is derived from an EMBL/GenBank/DDBJ whole genome shotgun (WGS) entry which is preliminary data.</text>
</comment>
<accession>A0AC60W352</accession>
<evidence type="ECO:0000313" key="1">
    <source>
        <dbReference type="EMBL" id="MBA4453976.1"/>
    </source>
</evidence>
<name>A0AC60W352_9ARCH</name>
<reference evidence="1 2" key="1">
    <citation type="journal article" date="2020" name="Appl. Environ. Microbiol.">
        <title>Genomic Characteristics of a Novel Species of Ammonia-Oxidizing Archaea from the Jiulong River Estuary.</title>
        <authorList>
            <person name="Zou D."/>
            <person name="Wan R."/>
            <person name="Han L."/>
            <person name="Xu M.N."/>
            <person name="Liu Y."/>
            <person name="Liu H."/>
            <person name="Kao S.J."/>
            <person name="Li M."/>
        </authorList>
    </citation>
    <scope>NUCLEOTIDE SEQUENCE [LARGE SCALE GENOMIC DNA]</scope>
    <source>
        <strain evidence="1">W2bin3</strain>
    </source>
</reference>
<organism evidence="1 2">
    <name type="scientific">Candidatus Nitrosomaritimum aestuariumsis</name>
    <dbReference type="NCBI Taxonomy" id="3342354"/>
    <lineage>
        <taxon>Archaea</taxon>
        <taxon>Nitrososphaerota</taxon>
        <taxon>Nitrososphaeria</taxon>
        <taxon>Nitrosopumilales</taxon>
        <taxon>Nitrosopumilaceae</taxon>
        <taxon>Candidatus Nitrosomaritimum</taxon>
    </lineage>
</organism>
<proteinExistence type="predicted"/>
<gene>
    <name evidence="1" type="ORF">H2B05_03425</name>
</gene>
<dbReference type="Proteomes" id="UP000526786">
    <property type="component" value="Unassembled WGS sequence"/>
</dbReference>
<dbReference type="EMBL" id="JACENC010000135">
    <property type="protein sequence ID" value="MBA4453976.1"/>
    <property type="molecule type" value="Genomic_DNA"/>
</dbReference>
<sequence length="165" mass="18733">MASKKGIAVTIIILAAITAGSFLFWMIPQENQMSLVISDHENYLDGVKEIHSIMKETISTEFQNLKDETISPDEYLRIADVTSSQITSQISEFVTSKPPSEWQDSYISYMDSLKNFNSYVTETKVYANLVKEGKTDQFEETMSKINSLQLESERLAEISDNSRPK</sequence>